<evidence type="ECO:0000256" key="10">
    <source>
        <dbReference type="ARBA" id="ARBA00043032"/>
    </source>
</evidence>
<comment type="similarity">
    <text evidence="1">Belongs to the SNAP-25 family.</text>
</comment>
<evidence type="ECO:0000256" key="6">
    <source>
        <dbReference type="ARBA" id="ARBA00037808"/>
    </source>
</evidence>
<keyword evidence="4" id="KW-0175">Coiled coil</keyword>
<accession>A0A315VKH2</accession>
<evidence type="ECO:0000256" key="3">
    <source>
        <dbReference type="ARBA" id="ARBA00022927"/>
    </source>
</evidence>
<dbReference type="GO" id="GO:0098793">
    <property type="term" value="C:presynapse"/>
    <property type="evidence" value="ECO:0007669"/>
    <property type="project" value="GOC"/>
</dbReference>
<evidence type="ECO:0000256" key="9">
    <source>
        <dbReference type="ARBA" id="ARBA00042308"/>
    </source>
</evidence>
<keyword evidence="3" id="KW-0653">Protein transport</keyword>
<feature type="domain" description="T-SNARE coiled-coil homology" evidence="13">
    <location>
        <begin position="82"/>
        <end position="144"/>
    </location>
</feature>
<evidence type="ECO:0000256" key="7">
    <source>
        <dbReference type="ARBA" id="ARBA00037854"/>
    </source>
</evidence>
<evidence type="ECO:0000256" key="11">
    <source>
        <dbReference type="ARBA" id="ARBA00046522"/>
    </source>
</evidence>
<feature type="region of interest" description="Disordered" evidence="12">
    <location>
        <begin position="301"/>
        <end position="322"/>
    </location>
</feature>
<name>A0A315VKH2_GAMAF</name>
<evidence type="ECO:0000256" key="12">
    <source>
        <dbReference type="SAM" id="MobiDB-lite"/>
    </source>
</evidence>
<feature type="region of interest" description="Disordered" evidence="12">
    <location>
        <begin position="1"/>
        <end position="22"/>
    </location>
</feature>
<dbReference type="GO" id="GO:0015031">
    <property type="term" value="P:protein transport"/>
    <property type="evidence" value="ECO:0007669"/>
    <property type="project" value="UniProtKB-KW"/>
</dbReference>
<dbReference type="GO" id="GO:0031629">
    <property type="term" value="P:synaptic vesicle fusion to presynaptic active zone membrane"/>
    <property type="evidence" value="ECO:0007669"/>
    <property type="project" value="TreeGrafter"/>
</dbReference>
<evidence type="ECO:0000313" key="15">
    <source>
        <dbReference type="Proteomes" id="UP000250572"/>
    </source>
</evidence>
<dbReference type="PANTHER" id="PTHR19305:SF9">
    <property type="entry name" value="SYNAPTOSOMAL-ASSOCIATED PROTEIN 29"/>
    <property type="match status" value="1"/>
</dbReference>
<dbReference type="Pfam" id="PF12352">
    <property type="entry name" value="V-SNARE_C"/>
    <property type="match status" value="1"/>
</dbReference>
<gene>
    <name evidence="14" type="ORF">CCH79_00007009</name>
</gene>
<organism evidence="14 15">
    <name type="scientific">Gambusia affinis</name>
    <name type="common">Western mosquitofish</name>
    <name type="synonym">Heterandria affinis</name>
    <dbReference type="NCBI Taxonomy" id="33528"/>
    <lineage>
        <taxon>Eukaryota</taxon>
        <taxon>Metazoa</taxon>
        <taxon>Chordata</taxon>
        <taxon>Craniata</taxon>
        <taxon>Vertebrata</taxon>
        <taxon>Euteleostomi</taxon>
        <taxon>Actinopterygii</taxon>
        <taxon>Neopterygii</taxon>
        <taxon>Teleostei</taxon>
        <taxon>Neoteleostei</taxon>
        <taxon>Acanthomorphata</taxon>
        <taxon>Ovalentaria</taxon>
        <taxon>Atherinomorphae</taxon>
        <taxon>Cyprinodontiformes</taxon>
        <taxon>Poeciliidae</taxon>
        <taxon>Poeciliinae</taxon>
        <taxon>Gambusia</taxon>
    </lineage>
</organism>
<evidence type="ECO:0000313" key="14">
    <source>
        <dbReference type="EMBL" id="PWA19644.1"/>
    </source>
</evidence>
<dbReference type="FunFam" id="1.20.5.110:FF:000041">
    <property type="entry name" value="Synaptosomal-associated protein 29"/>
    <property type="match status" value="1"/>
</dbReference>
<dbReference type="CDD" id="cd15856">
    <property type="entry name" value="SNARE_SNAP29C"/>
    <property type="match status" value="1"/>
</dbReference>
<evidence type="ECO:0000256" key="8">
    <source>
        <dbReference type="ARBA" id="ARBA00041113"/>
    </source>
</evidence>
<dbReference type="GO" id="GO:0000421">
    <property type="term" value="C:autophagosome membrane"/>
    <property type="evidence" value="ECO:0007669"/>
    <property type="project" value="UniProtKB-SubCell"/>
</dbReference>
<feature type="region of interest" description="Disordered" evidence="12">
    <location>
        <begin position="40"/>
        <end position="68"/>
    </location>
</feature>
<evidence type="ECO:0000259" key="13">
    <source>
        <dbReference type="PROSITE" id="PS50192"/>
    </source>
</evidence>
<evidence type="ECO:0000256" key="2">
    <source>
        <dbReference type="ARBA" id="ARBA00022448"/>
    </source>
</evidence>
<sequence>MTAKTRSFVKRPPPSLTANGNELAGTTHFFVDKQMAYPTSLNPFADDNEEDFKPKRGGFEDESDSGMTDVERKQRYLQQEVMRTAQSAVDSSYRSLSLIYESEKMGVETAEELVRQGEVLKRTDKMLDNMDEDLKTSQRHITSIKSVWGGFVNYFKGKPETKPPPEEPKTYQANERQTAMSGSRGHEDKYQASHPNLRKLDTAGFGAAASIDGSSSRQNGFPQNRYLRDAHQTLDNNLDEMSGGLARLKNLGLGLQAEIDDQDDSIGSLINKNTRLSDPIRHQASDRPTCPLRSRIKAGWGMDCQADGPLPPSLQDKSHEKL</sequence>
<protein>
    <recommendedName>
        <fullName evidence="8">Synaptosomal-associated protein 29</fullName>
    </recommendedName>
    <alternativeName>
        <fullName evidence="9">Soluble 29 kDa NSF attachment protein</fullName>
    </alternativeName>
    <alternativeName>
        <fullName evidence="10">Vesicle-membrane fusion protein SNAP-29</fullName>
    </alternativeName>
</protein>
<dbReference type="STRING" id="33528.ENSGAFP00000019157"/>
<comment type="caution">
    <text evidence="14">The sequence shown here is derived from an EMBL/GenBank/DDBJ whole genome shotgun (WGS) entry which is preliminary data.</text>
</comment>
<dbReference type="Proteomes" id="UP000250572">
    <property type="component" value="Unassembled WGS sequence"/>
</dbReference>
<proteinExistence type="inferred from homology"/>
<dbReference type="PROSITE" id="PS50192">
    <property type="entry name" value="T_SNARE"/>
    <property type="match status" value="1"/>
</dbReference>
<dbReference type="SMART" id="SM00397">
    <property type="entry name" value="t_SNARE"/>
    <property type="match status" value="2"/>
</dbReference>
<dbReference type="SUPFAM" id="SSF58038">
    <property type="entry name" value="SNARE fusion complex"/>
    <property type="match status" value="2"/>
</dbReference>
<keyword evidence="2" id="KW-0813">Transport</keyword>
<dbReference type="Gene3D" id="1.20.5.110">
    <property type="match status" value="2"/>
</dbReference>
<evidence type="ECO:0000256" key="4">
    <source>
        <dbReference type="ARBA" id="ARBA00023054"/>
    </source>
</evidence>
<evidence type="ECO:0000256" key="5">
    <source>
        <dbReference type="ARBA" id="ARBA00037064"/>
    </source>
</evidence>
<dbReference type="GO" id="GO:0060170">
    <property type="term" value="C:ciliary membrane"/>
    <property type="evidence" value="ECO:0007669"/>
    <property type="project" value="UniProtKB-SubCell"/>
</dbReference>
<dbReference type="PANTHER" id="PTHR19305">
    <property type="entry name" value="SYNAPTOSOMAL ASSOCIATED PROTEIN"/>
    <property type="match status" value="1"/>
</dbReference>
<dbReference type="EMBL" id="NHOQ01002094">
    <property type="protein sequence ID" value="PWA19644.1"/>
    <property type="molecule type" value="Genomic_DNA"/>
</dbReference>
<dbReference type="GO" id="GO:0019905">
    <property type="term" value="F:syntaxin binding"/>
    <property type="evidence" value="ECO:0007669"/>
    <property type="project" value="TreeGrafter"/>
</dbReference>
<dbReference type="CDD" id="cd15887">
    <property type="entry name" value="SNARE_SNAP29N"/>
    <property type="match status" value="1"/>
</dbReference>
<dbReference type="InterPro" id="IPR000727">
    <property type="entry name" value="T_SNARE_dom"/>
</dbReference>
<reference evidence="14 15" key="1">
    <citation type="journal article" date="2018" name="G3 (Bethesda)">
        <title>A High-Quality Reference Genome for the Invasive Mosquitofish Gambusia affinis Using a Chicago Library.</title>
        <authorList>
            <person name="Hoffberg S.L."/>
            <person name="Troendle N.J."/>
            <person name="Glenn T.C."/>
            <person name="Mahmud O."/>
            <person name="Louha S."/>
            <person name="Chalopin D."/>
            <person name="Bennetzen J.L."/>
            <person name="Mauricio R."/>
        </authorList>
    </citation>
    <scope>NUCLEOTIDE SEQUENCE [LARGE SCALE GENOMIC DNA]</scope>
    <source>
        <strain evidence="14">NE01/NJP1002.9</strain>
        <tissue evidence="14">Muscle</tissue>
    </source>
</reference>
<keyword evidence="15" id="KW-1185">Reference proteome</keyword>
<comment type="function">
    <text evidence="5">SNAREs, soluble N-ethylmaleimide-sensitive factor-attachment protein receptors, are essential proteins for fusion of cellular membranes. SNAREs localized on opposing membranes assemble to form a trans-SNARE complex, an extended, parallel four alpha-helical bundle that drives membrane fusion. SNAP29 is a SNARE involved in autophagy through the direct control of autophagosome membrane fusion with the lysososome membrane. Also plays a role in ciliogenesis by regulating membrane fusions.</text>
</comment>
<comment type="subcellular location">
    <subcellularLocation>
        <location evidence="6">Cell projection</location>
        <location evidence="6">Cilium membrane</location>
        <topology evidence="6">Peripheral membrane protein</topology>
    </subcellularLocation>
    <subcellularLocation>
        <location evidence="7">Cytoplasmic vesicle</location>
        <location evidence="7">Autophagosome membrane</location>
        <topology evidence="7">Peripheral membrane protein</topology>
    </subcellularLocation>
</comment>
<dbReference type="GO" id="GO:0005484">
    <property type="term" value="F:SNAP receptor activity"/>
    <property type="evidence" value="ECO:0007669"/>
    <property type="project" value="TreeGrafter"/>
</dbReference>
<dbReference type="AlphaFoldDB" id="A0A315VKH2"/>
<evidence type="ECO:0000256" key="1">
    <source>
        <dbReference type="ARBA" id="ARBA00009480"/>
    </source>
</evidence>
<dbReference type="GO" id="GO:0016082">
    <property type="term" value="P:synaptic vesicle priming"/>
    <property type="evidence" value="ECO:0007669"/>
    <property type="project" value="TreeGrafter"/>
</dbReference>
<comment type="subunit">
    <text evidence="11">Forms a SNARE complex, composed of VAMP8, SNAP29 and STX17, involved in fusion of autophagosome with lysosome. Interacts with multiple syntaxins including STX6. Interacts with EIPR1. Interacts with STX17; this interaction is increased in the absence of TMEM39A.</text>
</comment>
<dbReference type="GO" id="GO:0031201">
    <property type="term" value="C:SNARE complex"/>
    <property type="evidence" value="ECO:0007669"/>
    <property type="project" value="TreeGrafter"/>
</dbReference>